<evidence type="ECO:0000313" key="7">
    <source>
        <dbReference type="Proteomes" id="UP000094776"/>
    </source>
</evidence>
<organism evidence="6 7">
    <name type="scientific">Burkholderia cepacia</name>
    <name type="common">Pseudomonas cepacia</name>
    <dbReference type="NCBI Taxonomy" id="292"/>
    <lineage>
        <taxon>Bacteria</taxon>
        <taxon>Pseudomonadati</taxon>
        <taxon>Pseudomonadota</taxon>
        <taxon>Betaproteobacteria</taxon>
        <taxon>Burkholderiales</taxon>
        <taxon>Burkholderiaceae</taxon>
        <taxon>Burkholderia</taxon>
        <taxon>Burkholderia cepacia complex</taxon>
    </lineage>
</organism>
<keyword evidence="2" id="KW-0805">Transcription regulation</keyword>
<dbReference type="Gene3D" id="1.10.10.10">
    <property type="entry name" value="Winged helix-like DNA-binding domain superfamily/Winged helix DNA-binding domain"/>
    <property type="match status" value="1"/>
</dbReference>
<name>A0A1B4PZB5_BURCE</name>
<dbReference type="GO" id="GO:0006351">
    <property type="term" value="P:DNA-templated transcription"/>
    <property type="evidence" value="ECO:0007669"/>
    <property type="project" value="TreeGrafter"/>
</dbReference>
<dbReference type="SUPFAM" id="SSF46785">
    <property type="entry name" value="Winged helix' DNA-binding domain"/>
    <property type="match status" value="1"/>
</dbReference>
<evidence type="ECO:0000256" key="1">
    <source>
        <dbReference type="ARBA" id="ARBA00009437"/>
    </source>
</evidence>
<dbReference type="PANTHER" id="PTHR30537:SF74">
    <property type="entry name" value="HTH-TYPE TRANSCRIPTIONAL REGULATOR TRPI"/>
    <property type="match status" value="1"/>
</dbReference>
<keyword evidence="4" id="KW-0804">Transcription</keyword>
<reference evidence="6 7" key="1">
    <citation type="submission" date="2015-12" db="EMBL/GenBank/DDBJ databases">
        <title>Diversity of Burkholderia near neighbor genomes.</title>
        <authorList>
            <person name="Sahl J."/>
            <person name="Wagner D."/>
            <person name="Keim P."/>
        </authorList>
    </citation>
    <scope>NUCLEOTIDE SEQUENCE [LARGE SCALE GENOMIC DNA]</scope>
    <source>
        <strain evidence="6 7">MSMB1184WGS</strain>
    </source>
</reference>
<dbReference type="CDD" id="cd08432">
    <property type="entry name" value="PBP2_GcdR_TrpI_HvrB_AmpR_like"/>
    <property type="match status" value="1"/>
</dbReference>
<dbReference type="Proteomes" id="UP000094776">
    <property type="component" value="Chromosome 2"/>
</dbReference>
<dbReference type="InterPro" id="IPR036390">
    <property type="entry name" value="WH_DNA-bd_sf"/>
</dbReference>
<dbReference type="SUPFAM" id="SSF53850">
    <property type="entry name" value="Periplasmic binding protein-like II"/>
    <property type="match status" value="1"/>
</dbReference>
<evidence type="ECO:0000259" key="5">
    <source>
        <dbReference type="PROSITE" id="PS50931"/>
    </source>
</evidence>
<sequence length="268" mass="30413">MTQTAVSHQVRKLEHHLRAKLFVRDRDAVRLSDTGRQYLPAVRGALNMLSAATQRIVDQSDEGTLSIVSLAGFGLKCLLPLLPDFRRRYPSIRIRFESVVSHDAKASYNYDVSIRYGFGDWPGMVTHRIAPEELFPVCSPTLLASSNVTSHRDMLRHTAICTSSLAFRDDWPEWLALYGCSPDEFADWVCCDTMLSASQAAIDGLGFAMGRTPLVDRDIREGRLIEPFQRRLKSNTGYYVTSTPEHARRKTVKMFVEWLLEQFTHAES</sequence>
<dbReference type="Gene3D" id="3.40.190.10">
    <property type="entry name" value="Periplasmic binding protein-like II"/>
    <property type="match status" value="2"/>
</dbReference>
<protein>
    <recommendedName>
        <fullName evidence="5">HTH lysR-type domain-containing protein</fullName>
    </recommendedName>
</protein>
<dbReference type="GO" id="GO:0003700">
    <property type="term" value="F:DNA-binding transcription factor activity"/>
    <property type="evidence" value="ECO:0007669"/>
    <property type="project" value="InterPro"/>
</dbReference>
<evidence type="ECO:0000256" key="3">
    <source>
        <dbReference type="ARBA" id="ARBA00023125"/>
    </source>
</evidence>
<dbReference type="Pfam" id="PF03466">
    <property type="entry name" value="LysR_substrate"/>
    <property type="match status" value="1"/>
</dbReference>
<feature type="domain" description="HTH lysR-type" evidence="5">
    <location>
        <begin position="1"/>
        <end position="32"/>
    </location>
</feature>
<evidence type="ECO:0000313" key="6">
    <source>
        <dbReference type="EMBL" id="AOK19273.1"/>
    </source>
</evidence>
<dbReference type="PANTHER" id="PTHR30537">
    <property type="entry name" value="HTH-TYPE TRANSCRIPTIONAL REGULATOR"/>
    <property type="match status" value="1"/>
</dbReference>
<dbReference type="InterPro" id="IPR058163">
    <property type="entry name" value="LysR-type_TF_proteobact-type"/>
</dbReference>
<comment type="similarity">
    <text evidence="1">Belongs to the LysR transcriptional regulatory family.</text>
</comment>
<accession>A0A1B4PZB5</accession>
<dbReference type="EMBL" id="CP013444">
    <property type="protein sequence ID" value="AOK19273.1"/>
    <property type="molecule type" value="Genomic_DNA"/>
</dbReference>
<dbReference type="PROSITE" id="PS50931">
    <property type="entry name" value="HTH_LYSR"/>
    <property type="match status" value="1"/>
</dbReference>
<dbReference type="InterPro" id="IPR000847">
    <property type="entry name" value="LysR_HTH_N"/>
</dbReference>
<proteinExistence type="inferred from homology"/>
<dbReference type="Pfam" id="PF00126">
    <property type="entry name" value="HTH_1"/>
    <property type="match status" value="1"/>
</dbReference>
<dbReference type="GO" id="GO:0043565">
    <property type="term" value="F:sequence-specific DNA binding"/>
    <property type="evidence" value="ECO:0007669"/>
    <property type="project" value="TreeGrafter"/>
</dbReference>
<dbReference type="InterPro" id="IPR036388">
    <property type="entry name" value="WH-like_DNA-bd_sf"/>
</dbReference>
<evidence type="ECO:0000256" key="2">
    <source>
        <dbReference type="ARBA" id="ARBA00023015"/>
    </source>
</evidence>
<keyword evidence="3" id="KW-0238">DNA-binding</keyword>
<gene>
    <name evidence="6" type="ORF">WT26_25410</name>
</gene>
<dbReference type="InterPro" id="IPR005119">
    <property type="entry name" value="LysR_subst-bd"/>
</dbReference>
<evidence type="ECO:0000256" key="4">
    <source>
        <dbReference type="ARBA" id="ARBA00023163"/>
    </source>
</evidence>
<dbReference type="AlphaFoldDB" id="A0A1B4PZB5"/>